<gene>
    <name evidence="3" type="ORF">SAMN02745247_00340</name>
</gene>
<dbReference type="RefSeq" id="WP_072700483.1">
    <property type="nucleotide sequence ID" value="NZ_FRDH01000003.1"/>
</dbReference>
<name>A0A1M7RTY0_9FIRM</name>
<feature type="domain" description="DUF6688" evidence="2">
    <location>
        <begin position="48"/>
        <end position="289"/>
    </location>
</feature>
<evidence type="ECO:0000259" key="2">
    <source>
        <dbReference type="Pfam" id="PF20394"/>
    </source>
</evidence>
<dbReference type="AlphaFoldDB" id="A0A1M7RTY0"/>
<organism evidence="3 4">
    <name type="scientific">Butyrivibrio hungatei DSM 14810</name>
    <dbReference type="NCBI Taxonomy" id="1121132"/>
    <lineage>
        <taxon>Bacteria</taxon>
        <taxon>Bacillati</taxon>
        <taxon>Bacillota</taxon>
        <taxon>Clostridia</taxon>
        <taxon>Lachnospirales</taxon>
        <taxon>Lachnospiraceae</taxon>
        <taxon>Butyrivibrio</taxon>
    </lineage>
</organism>
<feature type="transmembrane region" description="Helical" evidence="1">
    <location>
        <begin position="158"/>
        <end position="178"/>
    </location>
</feature>
<protein>
    <recommendedName>
        <fullName evidence="2">DUF6688 domain-containing protein</fullName>
    </recommendedName>
</protein>
<keyword evidence="1" id="KW-1133">Transmembrane helix</keyword>
<sequence>MNKEREQIKIFRLPIITFLMLAFTLGNVVFYASFEDMYRIMTRQTELFLFSVFLIGIPLCFVIFEMTFLITESFNKGLRGEKRIDLLVFVLGTALELSGILFLTDGVTWYFTGERAGVIPYYPVNIDTLPTVVTFLCLSILGYIILEYIPMTKMAPMVAILAMSAMYIGDIVLMMLTIQIQPSYEVAPTVFFQYIYILPACWIMITARAIIEKIHEWKIVMAQRPVLDQEGIGTALEEALNTPLAWPIIAILMMIPLFAAVALILGAFGQPSDAITRAFTETIGWTFSK</sequence>
<keyword evidence="1" id="KW-0472">Membrane</keyword>
<feature type="transmembrane region" description="Helical" evidence="1">
    <location>
        <begin position="124"/>
        <end position="146"/>
    </location>
</feature>
<feature type="transmembrane region" description="Helical" evidence="1">
    <location>
        <begin position="83"/>
        <end position="104"/>
    </location>
</feature>
<evidence type="ECO:0000313" key="4">
    <source>
        <dbReference type="Proteomes" id="UP000184097"/>
    </source>
</evidence>
<proteinExistence type="predicted"/>
<dbReference type="EMBL" id="FRDH01000003">
    <property type="protein sequence ID" value="SHN49650.1"/>
    <property type="molecule type" value="Genomic_DNA"/>
</dbReference>
<feature type="transmembrane region" description="Helical" evidence="1">
    <location>
        <begin position="244"/>
        <end position="268"/>
    </location>
</feature>
<dbReference type="InterPro" id="IPR046510">
    <property type="entry name" value="DUF6688_N"/>
</dbReference>
<evidence type="ECO:0000313" key="3">
    <source>
        <dbReference type="EMBL" id="SHN49650.1"/>
    </source>
</evidence>
<dbReference type="Pfam" id="PF20394">
    <property type="entry name" value="DUF6688"/>
    <property type="match status" value="1"/>
</dbReference>
<keyword evidence="1" id="KW-0812">Transmembrane</keyword>
<feature type="transmembrane region" description="Helical" evidence="1">
    <location>
        <begin position="12"/>
        <end position="32"/>
    </location>
</feature>
<accession>A0A1M7RTY0</accession>
<feature type="transmembrane region" description="Helical" evidence="1">
    <location>
        <begin position="47"/>
        <end position="71"/>
    </location>
</feature>
<dbReference type="Proteomes" id="UP000184097">
    <property type="component" value="Unassembled WGS sequence"/>
</dbReference>
<feature type="transmembrane region" description="Helical" evidence="1">
    <location>
        <begin position="190"/>
        <end position="211"/>
    </location>
</feature>
<evidence type="ECO:0000256" key="1">
    <source>
        <dbReference type="SAM" id="Phobius"/>
    </source>
</evidence>
<reference evidence="3 4" key="1">
    <citation type="submission" date="2016-12" db="EMBL/GenBank/DDBJ databases">
        <authorList>
            <person name="Song W.-J."/>
            <person name="Kurnit D.M."/>
        </authorList>
    </citation>
    <scope>NUCLEOTIDE SEQUENCE [LARGE SCALE GENOMIC DNA]</scope>
    <source>
        <strain evidence="3 4">DSM 14810</strain>
    </source>
</reference>